<proteinExistence type="inferred from homology"/>
<reference evidence="11" key="1">
    <citation type="submission" date="2025-08" db="UniProtKB">
        <authorList>
            <consortium name="Ensembl"/>
        </authorList>
    </citation>
    <scope>IDENTIFICATION</scope>
</reference>
<evidence type="ECO:0000256" key="4">
    <source>
        <dbReference type="ARBA" id="ARBA00022669"/>
    </source>
</evidence>
<feature type="domain" description="GH18" evidence="10">
    <location>
        <begin position="24"/>
        <end position="391"/>
    </location>
</feature>
<dbReference type="GO" id="GO:0008061">
    <property type="term" value="F:chitin binding"/>
    <property type="evidence" value="ECO:0007669"/>
    <property type="project" value="UniProtKB-KW"/>
</dbReference>
<evidence type="ECO:0000259" key="9">
    <source>
        <dbReference type="PROSITE" id="PS50940"/>
    </source>
</evidence>
<dbReference type="InterPro" id="IPR001223">
    <property type="entry name" value="Glyco_hydro18_cat"/>
</dbReference>
<dbReference type="FunFam" id="3.20.20.80:FF:000220">
    <property type="entry name" value="Chitotriosidase-1"/>
    <property type="match status" value="1"/>
</dbReference>
<dbReference type="SUPFAM" id="SSF57625">
    <property type="entry name" value="Invertebrate chitin-binding proteins"/>
    <property type="match status" value="1"/>
</dbReference>
<dbReference type="GO" id="GO:0005576">
    <property type="term" value="C:extracellular region"/>
    <property type="evidence" value="ECO:0007669"/>
    <property type="project" value="InterPro"/>
</dbReference>
<comment type="catalytic activity">
    <reaction evidence="1">
        <text>Random endo-hydrolysis of N-acetyl-beta-D-glucosaminide (1-&gt;4)-beta-linkages in chitin and chitodextrins.</text>
        <dbReference type="EC" id="3.2.1.14"/>
    </reaction>
</comment>
<keyword evidence="12" id="KW-1185">Reference proteome</keyword>
<protein>
    <recommendedName>
        <fullName evidence="3">chitinase</fullName>
        <ecNumber evidence="3">3.2.1.14</ecNumber>
    </recommendedName>
</protein>
<dbReference type="GO" id="GO:0000272">
    <property type="term" value="P:polysaccharide catabolic process"/>
    <property type="evidence" value="ECO:0007669"/>
    <property type="project" value="UniProtKB-KW"/>
</dbReference>
<dbReference type="Gene3D" id="2.170.140.10">
    <property type="entry name" value="Chitin binding domain"/>
    <property type="match status" value="1"/>
</dbReference>
<dbReference type="Proteomes" id="UP000472260">
    <property type="component" value="Unassembled WGS sequence"/>
</dbReference>
<dbReference type="SMART" id="SM00494">
    <property type="entry name" value="ChtBD2"/>
    <property type="match status" value="1"/>
</dbReference>
<dbReference type="Gene3D" id="3.20.20.80">
    <property type="entry name" value="Glycosidases"/>
    <property type="match status" value="1"/>
</dbReference>
<dbReference type="FunFam" id="2.170.140.10:FF:000001">
    <property type="entry name" value="Acidic mammalian chitinase"/>
    <property type="match status" value="1"/>
</dbReference>
<dbReference type="Pfam" id="PF00704">
    <property type="entry name" value="Glyco_hydro_18"/>
    <property type="match status" value="1"/>
</dbReference>
<evidence type="ECO:0000256" key="7">
    <source>
        <dbReference type="ARBA" id="ARBA00023326"/>
    </source>
</evidence>
<dbReference type="InterPro" id="IPR002557">
    <property type="entry name" value="Chitin-bd_dom"/>
</dbReference>
<name>A0A671LP34_9TELE</name>
<organism evidence="11 12">
    <name type="scientific">Sinocyclocheilus anshuiensis</name>
    <dbReference type="NCBI Taxonomy" id="1608454"/>
    <lineage>
        <taxon>Eukaryota</taxon>
        <taxon>Metazoa</taxon>
        <taxon>Chordata</taxon>
        <taxon>Craniata</taxon>
        <taxon>Vertebrata</taxon>
        <taxon>Euteleostomi</taxon>
        <taxon>Actinopterygii</taxon>
        <taxon>Neopterygii</taxon>
        <taxon>Teleostei</taxon>
        <taxon>Ostariophysi</taxon>
        <taxon>Cypriniformes</taxon>
        <taxon>Cyprinidae</taxon>
        <taxon>Cyprininae</taxon>
        <taxon>Sinocyclocheilus</taxon>
    </lineage>
</organism>
<dbReference type="PANTHER" id="PTHR11177">
    <property type="entry name" value="CHITINASE"/>
    <property type="match status" value="1"/>
</dbReference>
<comment type="similarity">
    <text evidence="2">Belongs to the glycosyl hydrolase 18 family. Chitinase class II subfamily.</text>
</comment>
<feature type="signal peptide" evidence="8">
    <location>
        <begin position="1"/>
        <end position="17"/>
    </location>
</feature>
<evidence type="ECO:0000256" key="5">
    <source>
        <dbReference type="ARBA" id="ARBA00023024"/>
    </source>
</evidence>
<keyword evidence="6" id="KW-1015">Disulfide bond</keyword>
<keyword evidence="5" id="KW-0146">Chitin degradation</keyword>
<dbReference type="Ensembl" id="ENSSANT00000022376.1">
    <property type="protein sequence ID" value="ENSSANP00000020999.1"/>
    <property type="gene ID" value="ENSSANG00000010888.1"/>
</dbReference>
<keyword evidence="8" id="KW-0732">Signal</keyword>
<evidence type="ECO:0000256" key="3">
    <source>
        <dbReference type="ARBA" id="ARBA00012729"/>
    </source>
</evidence>
<keyword evidence="4" id="KW-0147">Chitin-binding</keyword>
<feature type="chain" id="PRO_5025516171" description="chitinase" evidence="8">
    <location>
        <begin position="18"/>
        <end position="486"/>
    </location>
</feature>
<evidence type="ECO:0000256" key="6">
    <source>
        <dbReference type="ARBA" id="ARBA00023157"/>
    </source>
</evidence>
<dbReference type="SUPFAM" id="SSF54556">
    <property type="entry name" value="Chitinase insertion domain"/>
    <property type="match status" value="1"/>
</dbReference>
<dbReference type="Pfam" id="PF01607">
    <property type="entry name" value="CBM_14"/>
    <property type="match status" value="1"/>
</dbReference>
<dbReference type="CDD" id="cd02872">
    <property type="entry name" value="GH18_chitolectin_chitotriosidase"/>
    <property type="match status" value="1"/>
</dbReference>
<reference evidence="11" key="2">
    <citation type="submission" date="2025-09" db="UniProtKB">
        <authorList>
            <consortium name="Ensembl"/>
        </authorList>
    </citation>
    <scope>IDENTIFICATION</scope>
</reference>
<dbReference type="SUPFAM" id="SSF51445">
    <property type="entry name" value="(Trans)glycosidases"/>
    <property type="match status" value="1"/>
</dbReference>
<feature type="domain" description="Chitin-binding type-2" evidence="9">
    <location>
        <begin position="437"/>
        <end position="486"/>
    </location>
</feature>
<evidence type="ECO:0000256" key="2">
    <source>
        <dbReference type="ARBA" id="ARBA00009121"/>
    </source>
</evidence>
<dbReference type="PROSITE" id="PS51910">
    <property type="entry name" value="GH18_2"/>
    <property type="match status" value="1"/>
</dbReference>
<dbReference type="GO" id="GO:0008843">
    <property type="term" value="F:endochitinase activity"/>
    <property type="evidence" value="ECO:0007669"/>
    <property type="project" value="UniProtKB-EC"/>
</dbReference>
<dbReference type="SMART" id="SM00636">
    <property type="entry name" value="Glyco_18"/>
    <property type="match status" value="1"/>
</dbReference>
<dbReference type="InterPro" id="IPR036508">
    <property type="entry name" value="Chitin-bd_dom_sf"/>
</dbReference>
<dbReference type="Gene3D" id="3.10.50.10">
    <property type="match status" value="1"/>
</dbReference>
<evidence type="ECO:0000313" key="11">
    <source>
        <dbReference type="Ensembl" id="ENSSANP00000020999.1"/>
    </source>
</evidence>
<evidence type="ECO:0000313" key="12">
    <source>
        <dbReference type="Proteomes" id="UP000472260"/>
    </source>
</evidence>
<dbReference type="AlphaFoldDB" id="A0A671LP34"/>
<dbReference type="InterPro" id="IPR017853">
    <property type="entry name" value="GH"/>
</dbReference>
<evidence type="ECO:0000256" key="1">
    <source>
        <dbReference type="ARBA" id="ARBA00000822"/>
    </source>
</evidence>
<evidence type="ECO:0000259" key="10">
    <source>
        <dbReference type="PROSITE" id="PS51910"/>
    </source>
</evidence>
<dbReference type="PROSITE" id="PS50940">
    <property type="entry name" value="CHIT_BIND_II"/>
    <property type="match status" value="1"/>
</dbReference>
<dbReference type="InterPro" id="IPR011583">
    <property type="entry name" value="Chitinase_II/V-like_cat"/>
</dbReference>
<dbReference type="FunFam" id="3.10.50.10:FF:000001">
    <property type="entry name" value="Chitinase 3-like 1"/>
    <property type="match status" value="1"/>
</dbReference>
<sequence>LLRCVFVLGYLSPSVCHQNILASTKLVCYMTNWSQYRPGYGKFLPEDIDPFLCTHVVYALATIGYDNQITTIEWNDDVLYKSLNGLKKVNPLLKTLLSVGGTVNGVSPYINMVSTPENRKTFIRSAMLFLRLHEFDGIDIDWQYPGHNGSPSDDKQRFTTFVKELRKAVEQEAIDTKKTPLIMSCKVSGIKSTIENAYEVAEISFQSDFLTILSFDYHGHWDPETGHNSPLFRSSLDTGNIIHHNINSSVDFWLSNGAHADRLLLGFPTYGRTFLLSTSQTGLGAPASGPADAGPYTREAGFWSYYEICPMESSVSVEWIDEQMVPYAVQGRAWVGFDNRESFTAKVQWLNSLNLGGASVWTLDFDDFAGRFCYSGSYPLVNHLRNALGKHDYNAEKDHKMPSVFYYMYCDAESLSTGFPPKPTTTPRPTTTADPITSFCLGKPDGLYPNPADTTTYFQCFRGNTYLHKCQPGLVYVDACKCCDWP</sequence>
<gene>
    <name evidence="11" type="primary">LOC107655979</name>
</gene>
<accession>A0A671LP34</accession>
<keyword evidence="7" id="KW-0624">Polysaccharide degradation</keyword>
<evidence type="ECO:0000256" key="8">
    <source>
        <dbReference type="SAM" id="SignalP"/>
    </source>
</evidence>
<dbReference type="InterPro" id="IPR029070">
    <property type="entry name" value="Chitinase_insertion_sf"/>
</dbReference>
<dbReference type="InterPro" id="IPR050314">
    <property type="entry name" value="Glycosyl_Hydrlase_18"/>
</dbReference>
<dbReference type="EC" id="3.2.1.14" evidence="3"/>
<keyword evidence="7" id="KW-0119">Carbohydrate metabolism</keyword>
<dbReference type="PANTHER" id="PTHR11177:SF332">
    <property type="entry name" value="CHITINASE"/>
    <property type="match status" value="1"/>
</dbReference>
<dbReference type="GO" id="GO:0006032">
    <property type="term" value="P:chitin catabolic process"/>
    <property type="evidence" value="ECO:0007669"/>
    <property type="project" value="UniProtKB-KW"/>
</dbReference>